<evidence type="ECO:0000313" key="3">
    <source>
        <dbReference type="Proteomes" id="UP001196316"/>
    </source>
</evidence>
<gene>
    <name evidence="2" type="ORF">KSW80_14510</name>
</gene>
<sequence length="56" mass="6281">MKKYVLLACTLLSSQLSVEAAEQFVKFSSPPQNALQLTERKGFLRLGGYVDVDNFE</sequence>
<dbReference type="AlphaFoldDB" id="A0AAW4NAA1"/>
<organism evidence="2 3">
    <name type="scientific">Segatella copri</name>
    <dbReference type="NCBI Taxonomy" id="165179"/>
    <lineage>
        <taxon>Bacteria</taxon>
        <taxon>Pseudomonadati</taxon>
        <taxon>Bacteroidota</taxon>
        <taxon>Bacteroidia</taxon>
        <taxon>Bacteroidales</taxon>
        <taxon>Prevotellaceae</taxon>
        <taxon>Segatella</taxon>
    </lineage>
</organism>
<accession>A0AAW4NAA1</accession>
<dbReference type="Proteomes" id="UP001196316">
    <property type="component" value="Unassembled WGS sequence"/>
</dbReference>
<keyword evidence="1" id="KW-0732">Signal</keyword>
<protein>
    <submittedName>
        <fullName evidence="2">Uncharacterized protein</fullName>
    </submittedName>
</protein>
<evidence type="ECO:0000313" key="2">
    <source>
        <dbReference type="EMBL" id="MBV3409591.1"/>
    </source>
</evidence>
<dbReference type="RefSeq" id="WP_217327203.1">
    <property type="nucleotide sequence ID" value="NZ_JAHOEK010000068.1"/>
</dbReference>
<comment type="caution">
    <text evidence="2">The sequence shown here is derived from an EMBL/GenBank/DDBJ whole genome shotgun (WGS) entry which is preliminary data.</text>
</comment>
<dbReference type="EMBL" id="JAHOEP010000068">
    <property type="protein sequence ID" value="MBV3409591.1"/>
    <property type="molecule type" value="Genomic_DNA"/>
</dbReference>
<reference evidence="2" key="1">
    <citation type="submission" date="2021-06" db="EMBL/GenBank/DDBJ databases">
        <title>Collection of gut derived symbiotic bacterial strains cultured from healthy donors.</title>
        <authorList>
            <person name="Lin H."/>
            <person name="Littmann E."/>
            <person name="Pamer E.G."/>
        </authorList>
    </citation>
    <scope>NUCLEOTIDE SEQUENCE</scope>
    <source>
        <strain evidence="2">MSK.21.60</strain>
    </source>
</reference>
<name>A0AAW4NAA1_9BACT</name>
<feature type="signal peptide" evidence="1">
    <location>
        <begin position="1"/>
        <end position="20"/>
    </location>
</feature>
<feature type="chain" id="PRO_5043755817" evidence="1">
    <location>
        <begin position="21"/>
        <end position="56"/>
    </location>
</feature>
<proteinExistence type="predicted"/>
<evidence type="ECO:0000256" key="1">
    <source>
        <dbReference type="SAM" id="SignalP"/>
    </source>
</evidence>